<reference evidence="1 2" key="2">
    <citation type="submission" date="2019-02" db="EMBL/GenBank/DDBJ databases">
        <title>'Lichenibacterium ramalinii' gen. nov. sp. nov., 'Lichenibacterium minor' gen. nov. sp. nov.</title>
        <authorList>
            <person name="Pankratov T."/>
        </authorList>
    </citation>
    <scope>NUCLEOTIDE SEQUENCE [LARGE SCALE GENOMIC DNA]</scope>
    <source>
        <strain evidence="1 2">RmlP026</strain>
    </source>
</reference>
<dbReference type="InterPro" id="IPR023157">
    <property type="entry name" value="AGR-C-984p-like_sf"/>
</dbReference>
<evidence type="ECO:0000313" key="2">
    <source>
        <dbReference type="Proteomes" id="UP000290759"/>
    </source>
</evidence>
<dbReference type="Gene3D" id="1.10.3700.10">
    <property type="entry name" value="AGR C 984p-like"/>
    <property type="match status" value="1"/>
</dbReference>
<name>A0A4Q2U2Y9_9HYPH</name>
<dbReference type="OrthoDB" id="7824597at2"/>
<sequence length="287" mass="29673">MSTTAAYLAVSNNLGRQQAATAAQGDVKSATNYYLANIGKVTSVSQFVNNYQLFSYAMKAFGLSDMTYAKGLMTKVLNGGVSSSTALANTLSDPRYKAFATAFNFAANGASATTTTAATTGTTAKYIEQTLEDNQAKTNQGVSNALYFSRHASSITSVYGLLADSTMLGVVETAFGISSTLGQSDIDTQAALLTKVVPIADLQDSTKVAKIIKRYTAQYDVANATTASNVLLADTSDATTSILDAANGVGTTYAADSVLNLFDSSSSTQSGVSSSLLLSLAKLNKGG</sequence>
<dbReference type="InterPro" id="IPR010626">
    <property type="entry name" value="DUF1217"/>
</dbReference>
<protein>
    <submittedName>
        <fullName evidence="1">DUF1217 domain-containing protein</fullName>
    </submittedName>
</protein>
<keyword evidence="2" id="KW-1185">Reference proteome</keyword>
<dbReference type="Proteomes" id="UP000290759">
    <property type="component" value="Unassembled WGS sequence"/>
</dbReference>
<dbReference type="Pfam" id="PF06748">
    <property type="entry name" value="DUF1217"/>
    <property type="match status" value="1"/>
</dbReference>
<organism evidence="1 2">
    <name type="scientific">Lichenibacterium minor</name>
    <dbReference type="NCBI Taxonomy" id="2316528"/>
    <lineage>
        <taxon>Bacteria</taxon>
        <taxon>Pseudomonadati</taxon>
        <taxon>Pseudomonadota</taxon>
        <taxon>Alphaproteobacteria</taxon>
        <taxon>Hyphomicrobiales</taxon>
        <taxon>Lichenihabitantaceae</taxon>
        <taxon>Lichenibacterium</taxon>
    </lineage>
</organism>
<dbReference type="EMBL" id="QYBB01000020">
    <property type="protein sequence ID" value="RYC30879.1"/>
    <property type="molecule type" value="Genomic_DNA"/>
</dbReference>
<reference evidence="1 2" key="1">
    <citation type="submission" date="2018-12" db="EMBL/GenBank/DDBJ databases">
        <authorList>
            <person name="Grouzdev D.S."/>
            <person name="Krutkina M.S."/>
        </authorList>
    </citation>
    <scope>NUCLEOTIDE SEQUENCE [LARGE SCALE GENOMIC DNA]</scope>
    <source>
        <strain evidence="1 2">RmlP026</strain>
    </source>
</reference>
<gene>
    <name evidence="1" type="ORF">D3273_16575</name>
</gene>
<evidence type="ECO:0000313" key="1">
    <source>
        <dbReference type="EMBL" id="RYC30879.1"/>
    </source>
</evidence>
<comment type="caution">
    <text evidence="1">The sequence shown here is derived from an EMBL/GenBank/DDBJ whole genome shotgun (WGS) entry which is preliminary data.</text>
</comment>
<accession>A0A4Q2U2Y9</accession>
<dbReference type="SUPFAM" id="SSF158837">
    <property type="entry name" value="AGR C 984p-like"/>
    <property type="match status" value="1"/>
</dbReference>
<proteinExistence type="predicted"/>
<dbReference type="AlphaFoldDB" id="A0A4Q2U2Y9"/>